<evidence type="ECO:0000313" key="2">
    <source>
        <dbReference type="Proteomes" id="UP001293593"/>
    </source>
</evidence>
<feature type="non-terminal residue" evidence="1">
    <location>
        <position position="27"/>
    </location>
</feature>
<reference evidence="1" key="1">
    <citation type="submission" date="2023-10" db="EMBL/GenBank/DDBJ databases">
        <title>Chromosome-level genome of the transformable northern wattle, Acacia crassicarpa.</title>
        <authorList>
            <person name="Massaro I."/>
            <person name="Sinha N.R."/>
            <person name="Poethig S."/>
            <person name="Leichty A.R."/>
        </authorList>
    </citation>
    <scope>NUCLEOTIDE SEQUENCE</scope>
    <source>
        <strain evidence="1">Acra3RX</strain>
        <tissue evidence="1">Leaf</tissue>
    </source>
</reference>
<evidence type="ECO:0000313" key="1">
    <source>
        <dbReference type="EMBL" id="KAK4266207.1"/>
    </source>
</evidence>
<accession>A0AAE1JCF2</accession>
<comment type="caution">
    <text evidence="1">The sequence shown here is derived from an EMBL/GenBank/DDBJ whole genome shotgun (WGS) entry which is preliminary data.</text>
</comment>
<gene>
    <name evidence="1" type="ORF">QN277_027162</name>
</gene>
<dbReference type="Proteomes" id="UP001293593">
    <property type="component" value="Unassembled WGS sequence"/>
</dbReference>
<dbReference type="EMBL" id="JAWXYG010000008">
    <property type="protein sequence ID" value="KAK4266207.1"/>
    <property type="molecule type" value="Genomic_DNA"/>
</dbReference>
<keyword evidence="2" id="KW-1185">Reference proteome</keyword>
<protein>
    <submittedName>
        <fullName evidence="1">Uncharacterized protein</fullName>
    </submittedName>
</protein>
<organism evidence="1 2">
    <name type="scientific">Acacia crassicarpa</name>
    <name type="common">northern wattle</name>
    <dbReference type="NCBI Taxonomy" id="499986"/>
    <lineage>
        <taxon>Eukaryota</taxon>
        <taxon>Viridiplantae</taxon>
        <taxon>Streptophyta</taxon>
        <taxon>Embryophyta</taxon>
        <taxon>Tracheophyta</taxon>
        <taxon>Spermatophyta</taxon>
        <taxon>Magnoliopsida</taxon>
        <taxon>eudicotyledons</taxon>
        <taxon>Gunneridae</taxon>
        <taxon>Pentapetalae</taxon>
        <taxon>rosids</taxon>
        <taxon>fabids</taxon>
        <taxon>Fabales</taxon>
        <taxon>Fabaceae</taxon>
        <taxon>Caesalpinioideae</taxon>
        <taxon>mimosoid clade</taxon>
        <taxon>Acacieae</taxon>
        <taxon>Acacia</taxon>
    </lineage>
</organism>
<name>A0AAE1JCF2_9FABA</name>
<proteinExistence type="predicted"/>
<dbReference type="AlphaFoldDB" id="A0AAE1JCF2"/>
<sequence>MGKTFGYCWGFFCLLIIPFAVADWNIL</sequence>